<dbReference type="RefSeq" id="WP_160802608.1">
    <property type="nucleotide sequence ID" value="NZ_WUUL01000013.1"/>
</dbReference>
<protein>
    <submittedName>
        <fullName evidence="2">DUF4260 family protein</fullName>
    </submittedName>
</protein>
<sequence length="63" mass="7376">MNGHFFICFFFRHFIITLLINLKIGAQVYNLFHTYTLSLFLLLSGIVINNNRCLMITLTCPHI</sequence>
<accession>A0A6I4VWF8</accession>
<keyword evidence="1" id="KW-1133">Transmembrane helix</keyword>
<gene>
    <name evidence="2" type="ORF">GSM42_16340</name>
</gene>
<keyword evidence="1" id="KW-0812">Transmembrane</keyword>
<feature type="transmembrane region" description="Helical" evidence="1">
    <location>
        <begin position="28"/>
        <end position="48"/>
    </location>
</feature>
<reference evidence="2 3" key="1">
    <citation type="submission" date="2019-12" db="EMBL/GenBank/DDBJ databases">
        <title>Whole-genome analyses of novel actinobacteria.</title>
        <authorList>
            <person name="Sahin N."/>
            <person name="Saygin H."/>
        </authorList>
    </citation>
    <scope>NUCLEOTIDE SEQUENCE [LARGE SCALE GENOMIC DNA]</scope>
    <source>
        <strain evidence="2 3">KC615</strain>
    </source>
</reference>
<evidence type="ECO:0000313" key="2">
    <source>
        <dbReference type="EMBL" id="MXQ55253.1"/>
    </source>
</evidence>
<dbReference type="Pfam" id="PF14079">
    <property type="entry name" value="DUF4260"/>
    <property type="match status" value="1"/>
</dbReference>
<dbReference type="AlphaFoldDB" id="A0A6I4VWF8"/>
<keyword evidence="1" id="KW-0472">Membrane</keyword>
<feature type="transmembrane region" description="Helical" evidence="1">
    <location>
        <begin position="5"/>
        <end position="22"/>
    </location>
</feature>
<evidence type="ECO:0000313" key="3">
    <source>
        <dbReference type="Proteomes" id="UP000430692"/>
    </source>
</evidence>
<keyword evidence="3" id="KW-1185">Reference proteome</keyword>
<comment type="caution">
    <text evidence="2">The sequence shown here is derived from an EMBL/GenBank/DDBJ whole genome shotgun (WGS) entry which is preliminary data.</text>
</comment>
<organism evidence="2 3">
    <name type="scientific">Shimazuella alba</name>
    <dbReference type="NCBI Taxonomy" id="2690964"/>
    <lineage>
        <taxon>Bacteria</taxon>
        <taxon>Bacillati</taxon>
        <taxon>Bacillota</taxon>
        <taxon>Bacilli</taxon>
        <taxon>Bacillales</taxon>
        <taxon>Thermoactinomycetaceae</taxon>
        <taxon>Shimazuella</taxon>
    </lineage>
</organism>
<proteinExistence type="predicted"/>
<dbReference type="EMBL" id="WUUL01000013">
    <property type="protein sequence ID" value="MXQ55253.1"/>
    <property type="molecule type" value="Genomic_DNA"/>
</dbReference>
<evidence type="ECO:0000256" key="1">
    <source>
        <dbReference type="SAM" id="Phobius"/>
    </source>
</evidence>
<name>A0A6I4VWF8_9BACL</name>
<dbReference type="InterPro" id="IPR025356">
    <property type="entry name" value="DUF4260"/>
</dbReference>
<dbReference type="Proteomes" id="UP000430692">
    <property type="component" value="Unassembled WGS sequence"/>
</dbReference>